<dbReference type="InterPro" id="IPR058627">
    <property type="entry name" value="MdtA-like_C"/>
</dbReference>
<dbReference type="PANTHER" id="PTHR30469:SF15">
    <property type="entry name" value="HLYD FAMILY OF SECRETION PROTEINS"/>
    <property type="match status" value="1"/>
</dbReference>
<dbReference type="Pfam" id="PF25917">
    <property type="entry name" value="BSH_RND"/>
    <property type="match status" value="1"/>
</dbReference>
<dbReference type="PANTHER" id="PTHR30469">
    <property type="entry name" value="MULTIDRUG RESISTANCE PROTEIN MDTA"/>
    <property type="match status" value="1"/>
</dbReference>
<dbReference type="Gene3D" id="2.40.420.20">
    <property type="match status" value="1"/>
</dbReference>
<feature type="domain" description="Multidrug resistance protein MdtA-like C-terminal permuted SH3" evidence="6">
    <location>
        <begin position="283"/>
        <end position="338"/>
    </location>
</feature>
<evidence type="ECO:0000256" key="2">
    <source>
        <dbReference type="ARBA" id="ARBA00009477"/>
    </source>
</evidence>
<comment type="subcellular location">
    <subcellularLocation>
        <location evidence="1">Cell envelope</location>
    </subcellularLocation>
</comment>
<gene>
    <name evidence="7" type="ORF">DSL64_08955</name>
</gene>
<keyword evidence="3" id="KW-0813">Transport</keyword>
<evidence type="ECO:0000259" key="5">
    <source>
        <dbReference type="Pfam" id="PF25954"/>
    </source>
</evidence>
<dbReference type="Gene3D" id="2.40.50.100">
    <property type="match status" value="1"/>
</dbReference>
<evidence type="ECO:0000256" key="3">
    <source>
        <dbReference type="ARBA" id="ARBA00022448"/>
    </source>
</evidence>
<dbReference type="EMBL" id="QNUL01000005">
    <property type="protein sequence ID" value="REA62550.1"/>
    <property type="molecule type" value="Genomic_DNA"/>
</dbReference>
<dbReference type="Gene3D" id="2.40.30.170">
    <property type="match status" value="1"/>
</dbReference>
<dbReference type="Pfam" id="PF25954">
    <property type="entry name" value="Beta-barrel_RND_2"/>
    <property type="match status" value="1"/>
</dbReference>
<dbReference type="NCBIfam" id="TIGR01730">
    <property type="entry name" value="RND_mfp"/>
    <property type="match status" value="1"/>
</dbReference>
<name>A0A3D8YDJ1_9BACT</name>
<dbReference type="Pfam" id="PF25967">
    <property type="entry name" value="RND-MFP_C"/>
    <property type="match status" value="1"/>
</dbReference>
<protein>
    <submittedName>
        <fullName evidence="7">Efflux RND transporter periplasmic adaptor subunit</fullName>
    </submittedName>
</protein>
<sequence>MHYIFQNKIKYITPFVAMLVLWGCGEEKPKEQQLADETVITVRLDSVKTASRSEPIRVAGAVASSEEARLSFKIGGIVSKVLVKEGQAVRKGQLLAVLDMTEIDAQVKQAAFAAEKSERDFQRVQNMLNDTAATLEQLQNARTGLDVNRQNLDIARFNQSFARIVSPIDGTVTRKQISEGEFVGPGSPGIVVTSSRRNDWVMRVNVSDKDWARLKIGDLAQVHLDAYPEEIFKGTISSLAQSADPVSKLYQAEIRIDPAGKRFATGLFGKVEISSSQSRTYAVVPVESIIEGNGNTGYVFVNENNKAKKIPVKIGYLDGNSVLISEGLENVKQVVTSGSAFLTDSVELRVKN</sequence>
<keyword evidence="8" id="KW-1185">Reference proteome</keyword>
<evidence type="ECO:0000256" key="1">
    <source>
        <dbReference type="ARBA" id="ARBA00004196"/>
    </source>
</evidence>
<dbReference type="InterPro" id="IPR058792">
    <property type="entry name" value="Beta-barrel_RND_2"/>
</dbReference>
<evidence type="ECO:0000313" key="7">
    <source>
        <dbReference type="EMBL" id="REA62550.1"/>
    </source>
</evidence>
<dbReference type="InterPro" id="IPR058625">
    <property type="entry name" value="MdtA-like_BSH"/>
</dbReference>
<evidence type="ECO:0000313" key="8">
    <source>
        <dbReference type="Proteomes" id="UP000256373"/>
    </source>
</evidence>
<evidence type="ECO:0000259" key="6">
    <source>
        <dbReference type="Pfam" id="PF25967"/>
    </source>
</evidence>
<dbReference type="AlphaFoldDB" id="A0A3D8YDJ1"/>
<dbReference type="SUPFAM" id="SSF111369">
    <property type="entry name" value="HlyD-like secretion proteins"/>
    <property type="match status" value="1"/>
</dbReference>
<comment type="similarity">
    <text evidence="2">Belongs to the membrane fusion protein (MFP) (TC 8.A.1) family.</text>
</comment>
<feature type="domain" description="CusB-like beta-barrel" evidence="5">
    <location>
        <begin position="203"/>
        <end position="276"/>
    </location>
</feature>
<feature type="domain" description="Multidrug resistance protein MdtA-like barrel-sandwich hybrid" evidence="4">
    <location>
        <begin position="71"/>
        <end position="193"/>
    </location>
</feature>
<evidence type="ECO:0000259" key="4">
    <source>
        <dbReference type="Pfam" id="PF25917"/>
    </source>
</evidence>
<proteinExistence type="inferred from homology"/>
<dbReference type="GO" id="GO:0015562">
    <property type="term" value="F:efflux transmembrane transporter activity"/>
    <property type="evidence" value="ECO:0007669"/>
    <property type="project" value="TreeGrafter"/>
</dbReference>
<dbReference type="InterPro" id="IPR006143">
    <property type="entry name" value="RND_pump_MFP"/>
</dbReference>
<dbReference type="Proteomes" id="UP000256373">
    <property type="component" value="Unassembled WGS sequence"/>
</dbReference>
<organism evidence="7 8">
    <name type="scientific">Dyadobacter luteus</name>
    <dbReference type="NCBI Taxonomy" id="2259619"/>
    <lineage>
        <taxon>Bacteria</taxon>
        <taxon>Pseudomonadati</taxon>
        <taxon>Bacteroidota</taxon>
        <taxon>Cytophagia</taxon>
        <taxon>Cytophagales</taxon>
        <taxon>Spirosomataceae</taxon>
        <taxon>Dyadobacter</taxon>
    </lineage>
</organism>
<reference evidence="7 8" key="1">
    <citation type="submission" date="2018-07" db="EMBL/GenBank/DDBJ databases">
        <title>Dyadobacter roseus sp. nov., isolated from rose rhizosphere soil.</title>
        <authorList>
            <person name="Chen L."/>
        </authorList>
    </citation>
    <scope>NUCLEOTIDE SEQUENCE [LARGE SCALE GENOMIC DNA]</scope>
    <source>
        <strain evidence="7 8">RS19</strain>
    </source>
</reference>
<comment type="caution">
    <text evidence="7">The sequence shown here is derived from an EMBL/GenBank/DDBJ whole genome shotgun (WGS) entry which is preliminary data.</text>
</comment>
<dbReference type="GO" id="GO:1990281">
    <property type="term" value="C:efflux pump complex"/>
    <property type="evidence" value="ECO:0007669"/>
    <property type="project" value="TreeGrafter"/>
</dbReference>
<accession>A0A3D8YDJ1</accession>
<dbReference type="OrthoDB" id="9798190at2"/>